<evidence type="ECO:0000259" key="3">
    <source>
        <dbReference type="PROSITE" id="PS50977"/>
    </source>
</evidence>
<organism evidence="4 5">
    <name type="scientific">Maribacter aquimaris</name>
    <dbReference type="NCBI Taxonomy" id="2737171"/>
    <lineage>
        <taxon>Bacteria</taxon>
        <taxon>Pseudomonadati</taxon>
        <taxon>Bacteroidota</taxon>
        <taxon>Flavobacteriia</taxon>
        <taxon>Flavobacteriales</taxon>
        <taxon>Flavobacteriaceae</taxon>
        <taxon>Maribacter</taxon>
    </lineage>
</organism>
<keyword evidence="5" id="KW-1185">Reference proteome</keyword>
<protein>
    <submittedName>
        <fullName evidence="4">TetR/AcrR family transcriptional regulator</fullName>
    </submittedName>
</protein>
<evidence type="ECO:0000256" key="2">
    <source>
        <dbReference type="PROSITE-ProRule" id="PRU00335"/>
    </source>
</evidence>
<evidence type="ECO:0000313" key="5">
    <source>
        <dbReference type="Proteomes" id="UP001166021"/>
    </source>
</evidence>
<dbReference type="Gene3D" id="1.10.357.10">
    <property type="entry name" value="Tetracycline Repressor, domain 2"/>
    <property type="match status" value="1"/>
</dbReference>
<dbReference type="EMBL" id="JABTCF010000001">
    <property type="protein sequence ID" value="MBD0776942.1"/>
    <property type="molecule type" value="Genomic_DNA"/>
</dbReference>
<evidence type="ECO:0000256" key="1">
    <source>
        <dbReference type="ARBA" id="ARBA00023125"/>
    </source>
</evidence>
<comment type="caution">
    <text evidence="4">The sequence shown here is derived from an EMBL/GenBank/DDBJ whole genome shotgun (WGS) entry which is preliminary data.</text>
</comment>
<keyword evidence="1 2" id="KW-0238">DNA-binding</keyword>
<feature type="DNA-binding region" description="H-T-H motif" evidence="2">
    <location>
        <begin position="29"/>
        <end position="48"/>
    </location>
</feature>
<evidence type="ECO:0000313" key="4">
    <source>
        <dbReference type="EMBL" id="MBD0776942.1"/>
    </source>
</evidence>
<dbReference type="PRINTS" id="PR00455">
    <property type="entry name" value="HTHTETR"/>
</dbReference>
<sequence>METASYSKKDLILEKATTMFTEYGIHSLSMDDVANACGVSKRTIYKYYQNKADLIDQIITKKIETFKNSIEDITMNSENAVVELHRFFKLYKVVISSYTPTLIRDIKRYNLQISLKFSRINNDIILPFVYNNIEKGQVEGLYKEQLNQEDLSESILNMLNYIFTDDSVTDIENVHKTLDFFGKLLMHRLVTLKGLESLNALNL</sequence>
<proteinExistence type="predicted"/>
<dbReference type="PANTHER" id="PTHR43479:SF11">
    <property type="entry name" value="ACREF_ENVCD OPERON REPRESSOR-RELATED"/>
    <property type="match status" value="1"/>
</dbReference>
<dbReference type="InterPro" id="IPR050624">
    <property type="entry name" value="HTH-type_Tx_Regulator"/>
</dbReference>
<gene>
    <name evidence="4" type="ORF">HPE56_03970</name>
</gene>
<dbReference type="PROSITE" id="PS50977">
    <property type="entry name" value="HTH_TETR_2"/>
    <property type="match status" value="1"/>
</dbReference>
<dbReference type="RefSeq" id="WP_188242446.1">
    <property type="nucleotide sequence ID" value="NZ_JABTCF010000001.1"/>
</dbReference>
<dbReference type="SUPFAM" id="SSF46689">
    <property type="entry name" value="Homeodomain-like"/>
    <property type="match status" value="1"/>
</dbReference>
<dbReference type="Pfam" id="PF00440">
    <property type="entry name" value="TetR_N"/>
    <property type="match status" value="1"/>
</dbReference>
<name>A0ABR7V1C1_9FLAO</name>
<feature type="domain" description="HTH tetR-type" evidence="3">
    <location>
        <begin position="6"/>
        <end position="66"/>
    </location>
</feature>
<dbReference type="InterPro" id="IPR001647">
    <property type="entry name" value="HTH_TetR"/>
</dbReference>
<dbReference type="PANTHER" id="PTHR43479">
    <property type="entry name" value="ACREF/ENVCD OPERON REPRESSOR-RELATED"/>
    <property type="match status" value="1"/>
</dbReference>
<accession>A0ABR7V1C1</accession>
<dbReference type="InterPro" id="IPR009057">
    <property type="entry name" value="Homeodomain-like_sf"/>
</dbReference>
<reference evidence="4" key="1">
    <citation type="submission" date="2020-05" db="EMBL/GenBank/DDBJ databases">
        <title>The draft genome sequence of Maribacter sp. ANRC-HE7.</title>
        <authorList>
            <person name="Mu L."/>
        </authorList>
    </citation>
    <scope>NUCLEOTIDE SEQUENCE</scope>
    <source>
        <strain evidence="4">ANRC-HE7</strain>
    </source>
</reference>
<dbReference type="Proteomes" id="UP001166021">
    <property type="component" value="Unassembled WGS sequence"/>
</dbReference>